<dbReference type="PRINTS" id="PR00385">
    <property type="entry name" value="P450"/>
</dbReference>
<dbReference type="GO" id="GO:0020037">
    <property type="term" value="F:heme binding"/>
    <property type="evidence" value="ECO:0007669"/>
    <property type="project" value="InterPro"/>
</dbReference>
<evidence type="ECO:0000313" key="13">
    <source>
        <dbReference type="EMBL" id="PKS13186.1"/>
    </source>
</evidence>
<dbReference type="SUPFAM" id="SSF48264">
    <property type="entry name" value="Cytochrome P450"/>
    <property type="match status" value="1"/>
</dbReference>
<dbReference type="InterPro" id="IPR036396">
    <property type="entry name" value="Cyt_P450_sf"/>
</dbReference>
<dbReference type="OrthoDB" id="1470350at2759"/>
<dbReference type="AlphaFoldDB" id="A0A2N3NL50"/>
<evidence type="ECO:0000256" key="5">
    <source>
        <dbReference type="ARBA" id="ARBA00022723"/>
    </source>
</evidence>
<dbReference type="VEuPathDB" id="FungiDB:jhhlp_000531"/>
<keyword evidence="7" id="KW-0843">Virulence</keyword>
<organism evidence="13 14">
    <name type="scientific">Lomentospora prolificans</name>
    <dbReference type="NCBI Taxonomy" id="41688"/>
    <lineage>
        <taxon>Eukaryota</taxon>
        <taxon>Fungi</taxon>
        <taxon>Dikarya</taxon>
        <taxon>Ascomycota</taxon>
        <taxon>Pezizomycotina</taxon>
        <taxon>Sordariomycetes</taxon>
        <taxon>Hypocreomycetidae</taxon>
        <taxon>Microascales</taxon>
        <taxon>Microascaceae</taxon>
        <taxon>Lomentospora</taxon>
    </lineage>
</organism>
<reference evidence="13 14" key="1">
    <citation type="journal article" date="2017" name="G3 (Bethesda)">
        <title>First Draft Genome Sequence of the Pathogenic Fungus Lomentospora prolificans (Formerly Scedosporium prolificans).</title>
        <authorList>
            <person name="Luo R."/>
            <person name="Zimin A."/>
            <person name="Workman R."/>
            <person name="Fan Y."/>
            <person name="Pertea G."/>
            <person name="Grossman N."/>
            <person name="Wear M.P."/>
            <person name="Jia B."/>
            <person name="Miller H."/>
            <person name="Casadevall A."/>
            <person name="Timp W."/>
            <person name="Zhang S.X."/>
            <person name="Salzberg S.L."/>
        </authorList>
    </citation>
    <scope>NUCLEOTIDE SEQUENCE [LARGE SCALE GENOMIC DNA]</scope>
    <source>
        <strain evidence="13 14">JHH-5317</strain>
    </source>
</reference>
<dbReference type="Pfam" id="PF00067">
    <property type="entry name" value="p450"/>
    <property type="match status" value="1"/>
</dbReference>
<dbReference type="GO" id="GO:0005506">
    <property type="term" value="F:iron ion binding"/>
    <property type="evidence" value="ECO:0007669"/>
    <property type="project" value="InterPro"/>
</dbReference>
<evidence type="ECO:0000256" key="3">
    <source>
        <dbReference type="ARBA" id="ARBA00010617"/>
    </source>
</evidence>
<keyword evidence="8" id="KW-0560">Oxidoreductase</keyword>
<keyword evidence="6 12" id="KW-0408">Iron</keyword>
<sequence length="528" mass="59269">MDRLESLLARVNDLFDRLETLQLSKATVAAGVISVLMVAYGVRVTYAWYRLSHIPGPRSAGWSKYWMISEALKGRQPLAFKEATDEYGPLVRVGPNELITSDPEVLRRMMGVRSPYTRSPWYSAMRLDPSRDNVLSMRDEVGHVKMRAKMSAGYSGKENLSMEGTIDTQIAKLVHLIERKYLSTADEYRPMDFAEKGQFFTLDVISDLAFGHAFGYMDRDADEFGYIKITKAFIPVMLLLADVPTLAKMLHSRLLRGLLPKESDKLGFGAFIGVTNRVVAERFQPGAPQQHDMLGSFMRHGLNREEASGEALLQVVAGNDTSATAIRMVMLYLMTNPSAYIRLQSEIDGAIELQKISSPIKNVEARELPFLQAVIKEGLRVLPPAGGAFYKTVPPEGDVIAGLFVPGGTHIGSSPLGVQHSKEIFGADVEVFRPERWLEAGEEQLRTMNNTVDLVFHSGRYQCLGKSVALMEFNKIFVELLRRYDFQLVHPQKPFEIFNAGIWIIENLLVRVTKREFEQHHEGIALGK</sequence>
<keyword evidence="4 12" id="KW-0349">Heme</keyword>
<name>A0A2N3NL50_9PEZI</name>
<protein>
    <recommendedName>
        <fullName evidence="10">Cytochrome P450 monooxygenase ABA1</fullName>
    </recommendedName>
    <alternativeName>
        <fullName evidence="11">Abscisic acid biosynthesis protein 1</fullName>
    </alternativeName>
    <alternativeName>
        <fullName evidence="9">Cytochrome P450 monooxygenase aba1</fullName>
    </alternativeName>
</protein>
<dbReference type="FunFam" id="1.10.630.10:FF:000076">
    <property type="entry name" value="Cytochrome P450 monooxygenase"/>
    <property type="match status" value="1"/>
</dbReference>
<evidence type="ECO:0000256" key="12">
    <source>
        <dbReference type="PIRSR" id="PIRSR602401-1"/>
    </source>
</evidence>
<dbReference type="InParanoid" id="A0A2N3NL50"/>
<evidence type="ECO:0000256" key="9">
    <source>
        <dbReference type="ARBA" id="ARBA00067672"/>
    </source>
</evidence>
<evidence type="ECO:0000256" key="2">
    <source>
        <dbReference type="ARBA" id="ARBA00004972"/>
    </source>
</evidence>
<gene>
    <name evidence="13" type="ORF">jhhlp_000531</name>
</gene>
<keyword evidence="8" id="KW-0503">Monooxygenase</keyword>
<dbReference type="CDD" id="cd11060">
    <property type="entry name" value="CYP57A1-like"/>
    <property type="match status" value="1"/>
</dbReference>
<evidence type="ECO:0000256" key="7">
    <source>
        <dbReference type="ARBA" id="ARBA00023026"/>
    </source>
</evidence>
<dbReference type="Proteomes" id="UP000233524">
    <property type="component" value="Unassembled WGS sequence"/>
</dbReference>
<dbReference type="GO" id="GO:0016705">
    <property type="term" value="F:oxidoreductase activity, acting on paired donors, with incorporation or reduction of molecular oxygen"/>
    <property type="evidence" value="ECO:0007669"/>
    <property type="project" value="InterPro"/>
</dbReference>
<evidence type="ECO:0000256" key="10">
    <source>
        <dbReference type="ARBA" id="ARBA00068222"/>
    </source>
</evidence>
<dbReference type="GO" id="GO:0004497">
    <property type="term" value="F:monooxygenase activity"/>
    <property type="evidence" value="ECO:0007669"/>
    <property type="project" value="UniProtKB-KW"/>
</dbReference>
<dbReference type="STRING" id="41688.A0A2N3NL50"/>
<evidence type="ECO:0000256" key="1">
    <source>
        <dbReference type="ARBA" id="ARBA00001971"/>
    </source>
</evidence>
<accession>A0A2N3NL50</accession>
<dbReference type="EMBL" id="NLAX01000002">
    <property type="protein sequence ID" value="PKS13186.1"/>
    <property type="molecule type" value="Genomic_DNA"/>
</dbReference>
<dbReference type="PRINTS" id="PR00463">
    <property type="entry name" value="EP450I"/>
</dbReference>
<dbReference type="Gene3D" id="1.10.630.10">
    <property type="entry name" value="Cytochrome P450"/>
    <property type="match status" value="1"/>
</dbReference>
<comment type="caution">
    <text evidence="13">The sequence shown here is derived from an EMBL/GenBank/DDBJ whole genome shotgun (WGS) entry which is preliminary data.</text>
</comment>
<evidence type="ECO:0000256" key="6">
    <source>
        <dbReference type="ARBA" id="ARBA00023004"/>
    </source>
</evidence>
<dbReference type="FunCoup" id="A0A2N3NL50">
    <property type="interactions" value="1405"/>
</dbReference>
<comment type="similarity">
    <text evidence="3">Belongs to the cytochrome P450 family.</text>
</comment>
<dbReference type="PANTHER" id="PTHR24305">
    <property type="entry name" value="CYTOCHROME P450"/>
    <property type="match status" value="1"/>
</dbReference>
<keyword evidence="5 12" id="KW-0479">Metal-binding</keyword>
<evidence type="ECO:0000256" key="4">
    <source>
        <dbReference type="ARBA" id="ARBA00022617"/>
    </source>
</evidence>
<evidence type="ECO:0000256" key="8">
    <source>
        <dbReference type="ARBA" id="ARBA00023033"/>
    </source>
</evidence>
<evidence type="ECO:0000313" key="14">
    <source>
        <dbReference type="Proteomes" id="UP000233524"/>
    </source>
</evidence>
<proteinExistence type="inferred from homology"/>
<keyword evidence="14" id="KW-1185">Reference proteome</keyword>
<dbReference type="InterPro" id="IPR001128">
    <property type="entry name" value="Cyt_P450"/>
</dbReference>
<comment type="pathway">
    <text evidence="2">Hormone biosynthesis.</text>
</comment>
<dbReference type="InterPro" id="IPR050121">
    <property type="entry name" value="Cytochrome_P450_monoxygenase"/>
</dbReference>
<dbReference type="InterPro" id="IPR002401">
    <property type="entry name" value="Cyt_P450_E_grp-I"/>
</dbReference>
<dbReference type="PANTHER" id="PTHR24305:SF168">
    <property type="entry name" value="P450, PUTATIVE (EUROFUNG)-RELATED"/>
    <property type="match status" value="1"/>
</dbReference>
<comment type="cofactor">
    <cofactor evidence="1 12">
        <name>heme</name>
        <dbReference type="ChEBI" id="CHEBI:30413"/>
    </cofactor>
</comment>
<evidence type="ECO:0000256" key="11">
    <source>
        <dbReference type="ARBA" id="ARBA00079990"/>
    </source>
</evidence>
<feature type="binding site" description="axial binding residue" evidence="12">
    <location>
        <position position="463"/>
    </location>
    <ligand>
        <name>heme</name>
        <dbReference type="ChEBI" id="CHEBI:30413"/>
    </ligand>
    <ligandPart>
        <name>Fe</name>
        <dbReference type="ChEBI" id="CHEBI:18248"/>
    </ligandPart>
</feature>